<proteinExistence type="inferred from homology"/>
<evidence type="ECO:0000256" key="9">
    <source>
        <dbReference type="HAMAP-Rule" id="MF_01852"/>
    </source>
</evidence>
<keyword evidence="3 9" id="KW-0808">Transferase</keyword>
<dbReference type="PROSITE" id="PS51163">
    <property type="entry name" value="YRDC"/>
    <property type="match status" value="1"/>
</dbReference>
<evidence type="ECO:0000313" key="12">
    <source>
        <dbReference type="Proteomes" id="UP000765845"/>
    </source>
</evidence>
<evidence type="ECO:0000256" key="2">
    <source>
        <dbReference type="ARBA" id="ARBA00022490"/>
    </source>
</evidence>
<keyword evidence="7 9" id="KW-0067">ATP-binding</keyword>
<dbReference type="Pfam" id="PF01300">
    <property type="entry name" value="Sua5_yciO_yrdC"/>
    <property type="match status" value="1"/>
</dbReference>
<dbReference type="EMBL" id="JAAWWK010000004">
    <property type="protein sequence ID" value="NKI18320.1"/>
    <property type="molecule type" value="Genomic_DNA"/>
</dbReference>
<dbReference type="InterPro" id="IPR050156">
    <property type="entry name" value="TC-AMP_synthase_SUA5"/>
</dbReference>
<keyword evidence="4 9" id="KW-0819">tRNA processing</keyword>
<dbReference type="EC" id="2.7.7.87" evidence="9"/>
<dbReference type="InterPro" id="IPR017945">
    <property type="entry name" value="DHBP_synth_RibB-like_a/b_dom"/>
</dbReference>
<keyword evidence="2 9" id="KW-0963">Cytoplasm</keyword>
<dbReference type="HAMAP" id="MF_01852">
    <property type="entry name" value="TsaC"/>
    <property type="match status" value="1"/>
</dbReference>
<comment type="caution">
    <text evidence="11">The sequence shown here is derived from an EMBL/GenBank/DDBJ whole genome shotgun (WGS) entry which is preliminary data.</text>
</comment>
<evidence type="ECO:0000256" key="8">
    <source>
        <dbReference type="ARBA" id="ARBA00048366"/>
    </source>
</evidence>
<keyword evidence="6 9" id="KW-0547">Nucleotide-binding</keyword>
<evidence type="ECO:0000256" key="1">
    <source>
        <dbReference type="ARBA" id="ARBA00004496"/>
    </source>
</evidence>
<dbReference type="PANTHER" id="PTHR17490">
    <property type="entry name" value="SUA5"/>
    <property type="match status" value="1"/>
</dbReference>
<dbReference type="InterPro" id="IPR006070">
    <property type="entry name" value="Sua5-like_dom"/>
</dbReference>
<gene>
    <name evidence="9" type="primary">tsaC</name>
    <name evidence="11" type="ORF">HCU74_12965</name>
</gene>
<reference evidence="11 12" key="1">
    <citation type="submission" date="2020-04" db="EMBL/GenBank/DDBJ databases">
        <authorList>
            <person name="Yoon J."/>
        </authorList>
    </citation>
    <scope>NUCLEOTIDE SEQUENCE [LARGE SCALE GENOMIC DNA]</scope>
    <source>
        <strain evidence="11 12">KMU-166</strain>
    </source>
</reference>
<comment type="subcellular location">
    <subcellularLocation>
        <location evidence="1 9">Cytoplasm</location>
    </subcellularLocation>
</comment>
<accession>A0ABX1GGI5</accession>
<name>A0ABX1GGI5_9GAMM</name>
<evidence type="ECO:0000256" key="5">
    <source>
        <dbReference type="ARBA" id="ARBA00022695"/>
    </source>
</evidence>
<comment type="catalytic activity">
    <reaction evidence="8 9">
        <text>L-threonine + hydrogencarbonate + ATP = L-threonylcarbamoyladenylate + diphosphate + H2O</text>
        <dbReference type="Rhea" id="RHEA:36407"/>
        <dbReference type="ChEBI" id="CHEBI:15377"/>
        <dbReference type="ChEBI" id="CHEBI:17544"/>
        <dbReference type="ChEBI" id="CHEBI:30616"/>
        <dbReference type="ChEBI" id="CHEBI:33019"/>
        <dbReference type="ChEBI" id="CHEBI:57926"/>
        <dbReference type="ChEBI" id="CHEBI:73682"/>
        <dbReference type="EC" id="2.7.7.87"/>
    </reaction>
</comment>
<dbReference type="PANTHER" id="PTHR17490:SF18">
    <property type="entry name" value="THREONYLCARBAMOYL-AMP SYNTHASE"/>
    <property type="match status" value="1"/>
</dbReference>
<organism evidence="11 12">
    <name type="scientific">Spongiibacter thalassae</name>
    <dbReference type="NCBI Taxonomy" id="2721624"/>
    <lineage>
        <taxon>Bacteria</taxon>
        <taxon>Pseudomonadati</taxon>
        <taxon>Pseudomonadota</taxon>
        <taxon>Gammaproteobacteria</taxon>
        <taxon>Cellvibrionales</taxon>
        <taxon>Spongiibacteraceae</taxon>
        <taxon>Spongiibacter</taxon>
    </lineage>
</organism>
<feature type="domain" description="YrdC-like" evidence="10">
    <location>
        <begin position="5"/>
        <end position="187"/>
    </location>
</feature>
<evidence type="ECO:0000256" key="3">
    <source>
        <dbReference type="ARBA" id="ARBA00022679"/>
    </source>
</evidence>
<evidence type="ECO:0000259" key="10">
    <source>
        <dbReference type="PROSITE" id="PS51163"/>
    </source>
</evidence>
<dbReference type="InterPro" id="IPR023535">
    <property type="entry name" value="TC-AMP_synthase"/>
</dbReference>
<evidence type="ECO:0000256" key="7">
    <source>
        <dbReference type="ARBA" id="ARBA00022840"/>
    </source>
</evidence>
<keyword evidence="12" id="KW-1185">Reference proteome</keyword>
<dbReference type="Proteomes" id="UP000765845">
    <property type="component" value="Unassembled WGS sequence"/>
</dbReference>
<dbReference type="SUPFAM" id="SSF55821">
    <property type="entry name" value="YrdC/RibB"/>
    <property type="match status" value="1"/>
</dbReference>
<dbReference type="RefSeq" id="WP_168450836.1">
    <property type="nucleotide sequence ID" value="NZ_JAAWWK010000004.1"/>
</dbReference>
<sequence>MNVSRYRLLRAVDLLRAGGVVCHPTEAVWGLACLPHNPAAVARICDMKQRDPAKGLLLVADSIDRVRPLLESLTTAQRDRVLNSWPGPVTWVLPDTEFAPPWVRGHFDSVAVRVSEHPLTKALCAAADSCLVSTSANPAGMNPARDQQQAQRYFAAAVHYYMPGRCGGRDKPSAIYDALTGAVLREG</sequence>
<evidence type="ECO:0000256" key="4">
    <source>
        <dbReference type="ARBA" id="ARBA00022694"/>
    </source>
</evidence>
<dbReference type="Gene3D" id="3.90.870.10">
    <property type="entry name" value="DHBP synthase"/>
    <property type="match status" value="1"/>
</dbReference>
<protein>
    <recommendedName>
        <fullName evidence="9">Threonylcarbamoyl-AMP synthase</fullName>
        <shortName evidence="9">TC-AMP synthase</shortName>
        <ecNumber evidence="9">2.7.7.87</ecNumber>
    </recommendedName>
    <alternativeName>
        <fullName evidence="9">L-threonylcarbamoyladenylate synthase</fullName>
    </alternativeName>
    <alternativeName>
        <fullName evidence="9">t(6)A37 threonylcarbamoyladenosine biosynthesis protein TsaC</fullName>
    </alternativeName>
    <alternativeName>
        <fullName evidence="9">tRNA threonylcarbamoyladenosine biosynthesis protein TsaC</fullName>
    </alternativeName>
</protein>
<comment type="function">
    <text evidence="9">Required for the formation of a threonylcarbamoyl group on adenosine at position 37 (t(6)A37) in tRNAs that read codons beginning with adenine. Catalyzes the conversion of L-threonine, HCO(3)(-)/CO(2) and ATP to give threonylcarbamoyl-AMP (TC-AMP) as the acyladenylate intermediate, with the release of diphosphate.</text>
</comment>
<evidence type="ECO:0000313" key="11">
    <source>
        <dbReference type="EMBL" id="NKI18320.1"/>
    </source>
</evidence>
<comment type="similarity">
    <text evidence="9">Belongs to the SUA5 family. TsaC subfamily.</text>
</comment>
<evidence type="ECO:0000256" key="6">
    <source>
        <dbReference type="ARBA" id="ARBA00022741"/>
    </source>
</evidence>
<keyword evidence="5 9" id="KW-0548">Nucleotidyltransferase</keyword>